<comment type="caution">
    <text evidence="1">The sequence shown here is derived from an EMBL/GenBank/DDBJ whole genome shotgun (WGS) entry which is preliminary data.</text>
</comment>
<keyword evidence="2" id="KW-1185">Reference proteome</keyword>
<dbReference type="AlphaFoldDB" id="A0A0D8JDC5"/>
<reference evidence="1 2" key="1">
    <citation type="submission" date="2014-09" db="EMBL/GenBank/DDBJ databases">
        <title>Draft Genome Sequence of Draconibacterium sp. JN14CK-3.</title>
        <authorList>
            <person name="Dong C."/>
            <person name="Lai Q."/>
            <person name="Shao Z."/>
        </authorList>
    </citation>
    <scope>NUCLEOTIDE SEQUENCE [LARGE SCALE GENOMIC DNA]</scope>
    <source>
        <strain evidence="1 2">JN14CK-3</strain>
    </source>
</reference>
<protein>
    <submittedName>
        <fullName evidence="1">Uncharacterized protein</fullName>
    </submittedName>
</protein>
<dbReference type="EMBL" id="JRHC01000001">
    <property type="protein sequence ID" value="KJF44912.1"/>
    <property type="molecule type" value="Genomic_DNA"/>
</dbReference>
<sequence>MAKSVCLGWQVVEIKCFEVSRFLVLLKSCGAGNFGLCRANDTSKKALLTLMEIWESRQVQCFLQYF</sequence>
<evidence type="ECO:0000313" key="1">
    <source>
        <dbReference type="EMBL" id="KJF44912.1"/>
    </source>
</evidence>
<name>A0A0D8JDC5_9BACT</name>
<gene>
    <name evidence="1" type="ORF">LH29_05660</name>
</gene>
<evidence type="ECO:0000313" key="2">
    <source>
        <dbReference type="Proteomes" id="UP000032544"/>
    </source>
</evidence>
<organism evidence="1 2">
    <name type="scientific">Draconibacterium sediminis</name>
    <dbReference type="NCBI Taxonomy" id="1544798"/>
    <lineage>
        <taxon>Bacteria</taxon>
        <taxon>Pseudomonadati</taxon>
        <taxon>Bacteroidota</taxon>
        <taxon>Bacteroidia</taxon>
        <taxon>Marinilabiliales</taxon>
        <taxon>Prolixibacteraceae</taxon>
        <taxon>Draconibacterium</taxon>
    </lineage>
</organism>
<dbReference type="Proteomes" id="UP000032544">
    <property type="component" value="Unassembled WGS sequence"/>
</dbReference>
<proteinExistence type="predicted"/>
<accession>A0A0D8JDC5</accession>